<proteinExistence type="predicted"/>
<comment type="caution">
    <text evidence="1">The sequence shown here is derived from an EMBL/GenBank/DDBJ whole genome shotgun (WGS) entry which is preliminary data.</text>
</comment>
<evidence type="ECO:0000313" key="1">
    <source>
        <dbReference type="EMBL" id="KAF9527933.1"/>
    </source>
</evidence>
<accession>A0A9P6EEC1</accession>
<organism evidence="1 2">
    <name type="scientific">Crepidotus variabilis</name>
    <dbReference type="NCBI Taxonomy" id="179855"/>
    <lineage>
        <taxon>Eukaryota</taxon>
        <taxon>Fungi</taxon>
        <taxon>Dikarya</taxon>
        <taxon>Basidiomycota</taxon>
        <taxon>Agaricomycotina</taxon>
        <taxon>Agaricomycetes</taxon>
        <taxon>Agaricomycetidae</taxon>
        <taxon>Agaricales</taxon>
        <taxon>Agaricineae</taxon>
        <taxon>Crepidotaceae</taxon>
        <taxon>Crepidotus</taxon>
    </lineage>
</organism>
<sequence>MLRSRFLKLSHKFLNMSPHLLTRIKSTSLVQTQLPLSGSLNPHYYASYSENQLWTACGALGSTLSQVPQLTSLSMPINLSDGFSWNSVPILKHGLKFLKLYKLNGDDSRGFVKAVDRLFLYLRYWRSAVKSENVNWLYVERLLGDLQDARAAQMVRDTN</sequence>
<protein>
    <submittedName>
        <fullName evidence="1">Uncharacterized protein</fullName>
    </submittedName>
</protein>
<dbReference type="EMBL" id="MU157857">
    <property type="protein sequence ID" value="KAF9527933.1"/>
    <property type="molecule type" value="Genomic_DNA"/>
</dbReference>
<name>A0A9P6EEC1_9AGAR</name>
<keyword evidence="2" id="KW-1185">Reference proteome</keyword>
<gene>
    <name evidence="1" type="ORF">CPB83DRAFT_855461</name>
</gene>
<dbReference type="AlphaFoldDB" id="A0A9P6EEC1"/>
<dbReference type="Proteomes" id="UP000807306">
    <property type="component" value="Unassembled WGS sequence"/>
</dbReference>
<evidence type="ECO:0000313" key="2">
    <source>
        <dbReference type="Proteomes" id="UP000807306"/>
    </source>
</evidence>
<reference evidence="1" key="1">
    <citation type="submission" date="2020-11" db="EMBL/GenBank/DDBJ databases">
        <authorList>
            <consortium name="DOE Joint Genome Institute"/>
            <person name="Ahrendt S."/>
            <person name="Riley R."/>
            <person name="Andreopoulos W."/>
            <person name="Labutti K."/>
            <person name="Pangilinan J."/>
            <person name="Ruiz-Duenas F.J."/>
            <person name="Barrasa J.M."/>
            <person name="Sanchez-Garcia M."/>
            <person name="Camarero S."/>
            <person name="Miyauchi S."/>
            <person name="Serrano A."/>
            <person name="Linde D."/>
            <person name="Babiker R."/>
            <person name="Drula E."/>
            <person name="Ayuso-Fernandez I."/>
            <person name="Pacheco R."/>
            <person name="Padilla G."/>
            <person name="Ferreira P."/>
            <person name="Barriuso J."/>
            <person name="Kellner H."/>
            <person name="Castanera R."/>
            <person name="Alfaro M."/>
            <person name="Ramirez L."/>
            <person name="Pisabarro A.G."/>
            <person name="Kuo A."/>
            <person name="Tritt A."/>
            <person name="Lipzen A."/>
            <person name="He G."/>
            <person name="Yan M."/>
            <person name="Ng V."/>
            <person name="Cullen D."/>
            <person name="Martin F."/>
            <person name="Rosso M.-N."/>
            <person name="Henrissat B."/>
            <person name="Hibbett D."/>
            <person name="Martinez A.T."/>
            <person name="Grigoriev I.V."/>
        </authorList>
    </citation>
    <scope>NUCLEOTIDE SEQUENCE</scope>
    <source>
        <strain evidence="1">CBS 506.95</strain>
    </source>
</reference>